<keyword evidence="3" id="KW-0862">Zinc</keyword>
<accession>A0A553PDA4</accession>
<dbReference type="PANTHER" id="PTHR22619:SF0">
    <property type="entry name" value="ZINC FINGER SWIM DOMAIN-CONTAINING PROTEIN 6-LIKE PROTEIN"/>
    <property type="match status" value="1"/>
</dbReference>
<keyword evidence="1" id="KW-0479">Metal-binding</keyword>
<dbReference type="AlphaFoldDB" id="A0A553PDA4"/>
<dbReference type="GO" id="GO:0008270">
    <property type="term" value="F:zinc ion binding"/>
    <property type="evidence" value="ECO:0007669"/>
    <property type="project" value="UniProtKB-KW"/>
</dbReference>
<keyword evidence="2 4" id="KW-0863">Zinc-finger</keyword>
<dbReference type="InterPro" id="IPR007527">
    <property type="entry name" value="Znf_SWIM"/>
</dbReference>
<dbReference type="PANTHER" id="PTHR22619">
    <property type="entry name" value="ZINC FINGER SWIM DOMAIN CONTAINING PROTEIN 4, 5, 6"/>
    <property type="match status" value="1"/>
</dbReference>
<dbReference type="EMBL" id="VCGU01000005">
    <property type="protein sequence ID" value="TRY75659.1"/>
    <property type="molecule type" value="Genomic_DNA"/>
</dbReference>
<evidence type="ECO:0000313" key="8">
    <source>
        <dbReference type="Proteomes" id="UP000318571"/>
    </source>
</evidence>
<feature type="compositionally biased region" description="Polar residues" evidence="5">
    <location>
        <begin position="1"/>
        <end position="12"/>
    </location>
</feature>
<evidence type="ECO:0000256" key="2">
    <source>
        <dbReference type="ARBA" id="ARBA00022771"/>
    </source>
</evidence>
<proteinExistence type="predicted"/>
<name>A0A553PDA4_TIGCA</name>
<evidence type="ECO:0000259" key="6">
    <source>
        <dbReference type="PROSITE" id="PS50966"/>
    </source>
</evidence>
<dbReference type="Pfam" id="PF21055">
    <property type="entry name" value="ZSWIM4-8_C"/>
    <property type="match status" value="1"/>
</dbReference>
<gene>
    <name evidence="7" type="ORF">TCAL_00509</name>
</gene>
<keyword evidence="8" id="KW-1185">Reference proteome</keyword>
<dbReference type="STRING" id="6832.A0A553PDA4"/>
<feature type="domain" description="SWIM-type" evidence="6">
    <location>
        <begin position="150"/>
        <end position="187"/>
    </location>
</feature>
<dbReference type="PROSITE" id="PS50966">
    <property type="entry name" value="ZF_SWIM"/>
    <property type="match status" value="1"/>
</dbReference>
<reference evidence="7 8" key="1">
    <citation type="journal article" date="2018" name="Nat. Ecol. Evol.">
        <title>Genomic signatures of mitonuclear coevolution across populations of Tigriopus californicus.</title>
        <authorList>
            <person name="Barreto F.S."/>
            <person name="Watson E.T."/>
            <person name="Lima T.G."/>
            <person name="Willett C.S."/>
            <person name="Edmands S."/>
            <person name="Li W."/>
            <person name="Burton R.S."/>
        </authorList>
    </citation>
    <scope>NUCLEOTIDE SEQUENCE [LARGE SCALE GENOMIC DNA]</scope>
    <source>
        <strain evidence="7 8">San Diego</strain>
    </source>
</reference>
<evidence type="ECO:0000256" key="3">
    <source>
        <dbReference type="ARBA" id="ARBA00022833"/>
    </source>
</evidence>
<dbReference type="Proteomes" id="UP000318571">
    <property type="component" value="Chromosome 2"/>
</dbReference>
<sequence length="1174" mass="132159">MLNPQQLNQTRSMSKRHKRKSPSEVRTAKAMPKVNPQSLLDICAKCVAQKIPFQQIEETYDRIPEPVQQRVIFWSFPRNERDIRMYSSQAQVPSSSQEYHNSPFCRGIKLLEQGCVQDVLQVGFHLSGVIGIPSQVSLATQGLIHLDKTYKVSMSFDRCKITTVNCNCDAKDIFWCAHVVALSLFRIRHPDKVQLRVPISETLLQMNRQQLQKFVQYLISSHHTEVLPTAQKLADEILQQRSVINQICGAPDPTAGAAIDDDSAWHLDEAQIQDQVKSYLSQGGYSNNSRQLGSMFAKVREMLKAKDSNGTRMLALMTEQFLSDPRLVLWKSQGSPMTDKCRQLWDQLGSLWVTIVLNPSLDGSEKKQLKSQLLKWSKLGVCPTEDPDYRTNSSNSNSHRSDIIQANWPNDEQEIESMKHPILGPNPMISSSRQKKDLPRTIFHKALDALDMTWNHPGLTLILNHDSPPTKHIEDLDFNEKGQLIWQEHIPTACARIDALHSHGSSRESLRLAVAVVRAMKFNQNHAQSQWKKHQGSIMKKLTHSGVARQPGYAAWEGWIGHPLNPIGCVFDILAGACLSREQHVHLHQHAHHLDLNNSSDEISAHSENNREPFRYRRVYIPGQRSKRETYMSLALECALIGLGQQRVMPVGLYSQEKASRQEESLIHRLTRIEMDSNLVQVLCNQTKSLLDMGPSSGLGLGIHTESYPMHTFAKFLFLSILPFDNDLSFTVGLRAMRLPILESLNSPMDQSGHEERQNDPTFAISRFPRWFTLGHIEAEQSTLASTMLHAAKGDLIQLRTVMEVSQRSIHSSTHLFKLAQDAFRYALPAQSPTNVANQDSSAQRNPALLDVALQLGLQVLQITLTSLNWRRRDLVRWLVTCATEVGFEALLTLLQNWHRYFTPTEASGTIATSVMSHATIVRLALNFTQQEEMASCARTLALQCAHEDPSGCSLNALTICENEPIAFETAYQIVVDGADNAMTASQLFTIARYMEHRGYPHRAYKLALLALRSVKVLYNQDTHPAINDVHWTCALCLSLSKTDLSAFVDLVVKNVQCASVLSDILRRCTIPPTLGSVKLSKRMAPVSAEVIDKPPLSDLLEATIAAFVTTTHSRLSSISPRHYTEFIDFLCKARDTFMLCPTGAVQFQQLVENMKLAYKGKKKLIALVKARFG</sequence>
<evidence type="ECO:0000256" key="1">
    <source>
        <dbReference type="ARBA" id="ARBA00022723"/>
    </source>
</evidence>
<dbReference type="InterPro" id="IPR048370">
    <property type="entry name" value="ZSWIM4-8_C"/>
</dbReference>
<comment type="caution">
    <text evidence="7">The sequence shown here is derived from an EMBL/GenBank/DDBJ whole genome shotgun (WGS) entry which is preliminary data.</text>
</comment>
<protein>
    <recommendedName>
        <fullName evidence="6">SWIM-type domain-containing protein</fullName>
    </recommendedName>
</protein>
<organism evidence="7 8">
    <name type="scientific">Tigriopus californicus</name>
    <name type="common">Marine copepod</name>
    <dbReference type="NCBI Taxonomy" id="6832"/>
    <lineage>
        <taxon>Eukaryota</taxon>
        <taxon>Metazoa</taxon>
        <taxon>Ecdysozoa</taxon>
        <taxon>Arthropoda</taxon>
        <taxon>Crustacea</taxon>
        <taxon>Multicrustacea</taxon>
        <taxon>Hexanauplia</taxon>
        <taxon>Copepoda</taxon>
        <taxon>Harpacticoida</taxon>
        <taxon>Harpacticidae</taxon>
        <taxon>Tigriopus</taxon>
    </lineage>
</organism>
<dbReference type="GO" id="GO:0031462">
    <property type="term" value="C:Cul2-RING ubiquitin ligase complex"/>
    <property type="evidence" value="ECO:0007669"/>
    <property type="project" value="TreeGrafter"/>
</dbReference>
<dbReference type="OMA" id="WIGHALD"/>
<evidence type="ECO:0000256" key="4">
    <source>
        <dbReference type="PROSITE-ProRule" id="PRU00325"/>
    </source>
</evidence>
<evidence type="ECO:0000313" key="7">
    <source>
        <dbReference type="EMBL" id="TRY75659.1"/>
    </source>
</evidence>
<feature type="region of interest" description="Disordered" evidence="5">
    <location>
        <begin position="1"/>
        <end position="31"/>
    </location>
</feature>
<evidence type="ECO:0000256" key="5">
    <source>
        <dbReference type="SAM" id="MobiDB-lite"/>
    </source>
</evidence>
<dbReference type="OrthoDB" id="10013584at2759"/>